<gene>
    <name evidence="1" type="ORF">SAMN04488033_13629</name>
</gene>
<dbReference type="RefSeq" id="WP_093306440.1">
    <property type="nucleotide sequence ID" value="NZ_FOOH01000036.1"/>
</dbReference>
<evidence type="ECO:0000313" key="1">
    <source>
        <dbReference type="EMBL" id="SFG19718.1"/>
    </source>
</evidence>
<dbReference type="SUPFAM" id="SSF49452">
    <property type="entry name" value="Starch-binding domain-like"/>
    <property type="match status" value="1"/>
</dbReference>
<dbReference type="PROSITE" id="PS51257">
    <property type="entry name" value="PROKAR_LIPOPROTEIN"/>
    <property type="match status" value="1"/>
</dbReference>
<protein>
    <submittedName>
        <fullName evidence="1">Carboxypeptidase regulatory-like domain-containing protein</fullName>
    </submittedName>
</protein>
<reference evidence="2" key="1">
    <citation type="submission" date="2016-10" db="EMBL/GenBank/DDBJ databases">
        <authorList>
            <person name="Varghese N."/>
            <person name="Submissions S."/>
        </authorList>
    </citation>
    <scope>NUCLEOTIDE SEQUENCE [LARGE SCALE GENOMIC DNA]</scope>
    <source>
        <strain evidence="2">DSM 23515</strain>
    </source>
</reference>
<dbReference type="GO" id="GO:0004180">
    <property type="term" value="F:carboxypeptidase activity"/>
    <property type="evidence" value="ECO:0007669"/>
    <property type="project" value="UniProtKB-KW"/>
</dbReference>
<dbReference type="Gene3D" id="2.120.10.30">
    <property type="entry name" value="TolB, C-terminal domain"/>
    <property type="match status" value="2"/>
</dbReference>
<dbReference type="GO" id="GO:0030246">
    <property type="term" value="F:carbohydrate binding"/>
    <property type="evidence" value="ECO:0007669"/>
    <property type="project" value="InterPro"/>
</dbReference>
<keyword evidence="1" id="KW-0378">Hydrolase</keyword>
<keyword evidence="2" id="KW-1185">Reference proteome</keyword>
<dbReference type="SUPFAM" id="SSF69304">
    <property type="entry name" value="Tricorn protease N-terminal domain"/>
    <property type="match status" value="1"/>
</dbReference>
<keyword evidence="1" id="KW-0645">Protease</keyword>
<dbReference type="Pfam" id="PF13620">
    <property type="entry name" value="CarboxypepD_reg"/>
    <property type="match status" value="1"/>
</dbReference>
<dbReference type="EMBL" id="FOOH01000036">
    <property type="protein sequence ID" value="SFG19718.1"/>
    <property type="molecule type" value="Genomic_DNA"/>
</dbReference>
<evidence type="ECO:0000313" key="2">
    <source>
        <dbReference type="Proteomes" id="UP000199116"/>
    </source>
</evidence>
<organism evidence="1 2">
    <name type="scientific">Salegentibacter agarivorans</name>
    <dbReference type="NCBI Taxonomy" id="345907"/>
    <lineage>
        <taxon>Bacteria</taxon>
        <taxon>Pseudomonadati</taxon>
        <taxon>Bacteroidota</taxon>
        <taxon>Flavobacteriia</taxon>
        <taxon>Flavobacteriales</taxon>
        <taxon>Flavobacteriaceae</taxon>
        <taxon>Salegentibacter</taxon>
    </lineage>
</organism>
<dbReference type="Proteomes" id="UP000199116">
    <property type="component" value="Unassembled WGS sequence"/>
</dbReference>
<dbReference type="InterPro" id="IPR013783">
    <property type="entry name" value="Ig-like_fold"/>
</dbReference>
<dbReference type="AlphaFoldDB" id="A0A1I2PUI9"/>
<proteinExistence type="predicted"/>
<name>A0A1I2PUI9_9FLAO</name>
<sequence length="496" mass="55763">MKNLKYIFPLLFIFISVGCSEDTIDALQSGSITGTVVTEGDFEPIENVRISTTPATSTVFTDENGEFIIENVPVDEYSVQARKEGLLTQFEGAEVLANADVNVIFEMQPANANNRKPDAPTLLTPQDNAEGIPTTVDFTWESRDADNDTLTYELEIRNDRNNEVMRFTELRDTVQTVEGLNYGYKYFWQVKVSDSLNDPVLSEVYSFNTLEFPKTRFMYVREMNNNNVIFARDLNGNEYQLTSASQNSFRPRKNHRTNKIAFLRTVGNQTHLFTMNLDGSAQTQITSNIPVNGFNLEKVDFSWANDGASLVYPNFEKLYRVNVTGGGTSLIYEEPNGKFITEVDVSNDNTRIALLVNNATGYNAEIYTIDMSGNFIKSVISGLDGALGGLNLSVDNQRLLYTRDVSGYESADYRQLNSRMFIYNFNTNQSTDISDDKPEGTNDLDPRFSPSEAEVTYVNTSNDGISEMFIEQTLIENGGASSRQELYSNAKMPDWE</sequence>
<dbReference type="Gene3D" id="2.60.40.1120">
    <property type="entry name" value="Carboxypeptidase-like, regulatory domain"/>
    <property type="match status" value="1"/>
</dbReference>
<dbReference type="PANTHER" id="PTHR36842">
    <property type="entry name" value="PROTEIN TOLB HOMOLOG"/>
    <property type="match status" value="1"/>
</dbReference>
<dbReference type="Gene3D" id="2.60.40.10">
    <property type="entry name" value="Immunoglobulins"/>
    <property type="match status" value="1"/>
</dbReference>
<accession>A0A1I2PUI9</accession>
<keyword evidence="1" id="KW-0121">Carboxypeptidase</keyword>
<dbReference type="InterPro" id="IPR013784">
    <property type="entry name" value="Carb-bd-like_fold"/>
</dbReference>
<dbReference type="PANTHER" id="PTHR36842:SF1">
    <property type="entry name" value="PROTEIN TOLB"/>
    <property type="match status" value="1"/>
</dbReference>
<dbReference type="InterPro" id="IPR011042">
    <property type="entry name" value="6-blade_b-propeller_TolB-like"/>
</dbReference>
<dbReference type="InterPro" id="IPR036116">
    <property type="entry name" value="FN3_sf"/>
</dbReference>
<dbReference type="SUPFAM" id="SSF49265">
    <property type="entry name" value="Fibronectin type III"/>
    <property type="match status" value="1"/>
</dbReference>